<dbReference type="EMBL" id="FUWG01000002">
    <property type="protein sequence ID" value="SJZ29574.1"/>
    <property type="molecule type" value="Genomic_DNA"/>
</dbReference>
<dbReference type="GO" id="GO:0015658">
    <property type="term" value="F:branched-chain amino acid transmembrane transporter activity"/>
    <property type="evidence" value="ECO:0007669"/>
    <property type="project" value="TreeGrafter"/>
</dbReference>
<keyword evidence="4 7" id="KW-0067">ATP-binding</keyword>
<dbReference type="STRING" id="261392.SAMN02745149_00076"/>
<dbReference type="SMART" id="SM00382">
    <property type="entry name" value="AAA"/>
    <property type="match status" value="1"/>
</dbReference>
<feature type="domain" description="ABC transporter" evidence="6">
    <location>
        <begin position="3"/>
        <end position="246"/>
    </location>
</feature>
<dbReference type="Gene3D" id="3.40.50.300">
    <property type="entry name" value="P-loop containing nucleotide triphosphate hydrolases"/>
    <property type="match status" value="1"/>
</dbReference>
<dbReference type="GO" id="GO:0005524">
    <property type="term" value="F:ATP binding"/>
    <property type="evidence" value="ECO:0007669"/>
    <property type="project" value="UniProtKB-KW"/>
</dbReference>
<dbReference type="InterPro" id="IPR003593">
    <property type="entry name" value="AAA+_ATPase"/>
</dbReference>
<dbReference type="OrthoDB" id="9776369at2"/>
<evidence type="ECO:0000259" key="6">
    <source>
        <dbReference type="PROSITE" id="PS50893"/>
    </source>
</evidence>
<dbReference type="PANTHER" id="PTHR43820:SF4">
    <property type="entry name" value="HIGH-AFFINITY BRANCHED-CHAIN AMINO ACID TRANSPORT ATP-BINDING PROTEIN LIVF"/>
    <property type="match status" value="1"/>
</dbReference>
<dbReference type="SUPFAM" id="SSF52540">
    <property type="entry name" value="P-loop containing nucleoside triphosphate hydrolases"/>
    <property type="match status" value="1"/>
</dbReference>
<dbReference type="Pfam" id="PF12399">
    <property type="entry name" value="BCA_ABC_TP_C"/>
    <property type="match status" value="1"/>
</dbReference>
<proteinExistence type="inferred from homology"/>
<keyword evidence="8" id="KW-1185">Reference proteome</keyword>
<evidence type="ECO:0000256" key="3">
    <source>
        <dbReference type="ARBA" id="ARBA00022741"/>
    </source>
</evidence>
<keyword evidence="5" id="KW-0029">Amino-acid transport</keyword>
<dbReference type="InterPro" id="IPR032823">
    <property type="entry name" value="BCA_ABC_TP_C"/>
</dbReference>
<reference evidence="7 8" key="1">
    <citation type="submission" date="2017-02" db="EMBL/GenBank/DDBJ databases">
        <authorList>
            <person name="Peterson S.W."/>
        </authorList>
    </citation>
    <scope>NUCLEOTIDE SEQUENCE [LARGE SCALE GENOMIC DNA]</scope>
    <source>
        <strain evidence="7 8">ATCC BAA-908</strain>
    </source>
</reference>
<dbReference type="PANTHER" id="PTHR43820">
    <property type="entry name" value="HIGH-AFFINITY BRANCHED-CHAIN AMINO ACID TRANSPORT ATP-BINDING PROTEIN LIVF"/>
    <property type="match status" value="1"/>
</dbReference>
<dbReference type="InterPro" id="IPR017871">
    <property type="entry name" value="ABC_transporter-like_CS"/>
</dbReference>
<evidence type="ECO:0000313" key="7">
    <source>
        <dbReference type="EMBL" id="SJZ29574.1"/>
    </source>
</evidence>
<sequence>MMLEVKDLKVSYGNIEALHGISFNVDKGEIVTLIGANGAGKTSTLMSLARLGRPEAPVVKSGDILFEGNSILKTEPYALIQKRMMCLVPEGRHIFGNLTVEENLQMATYGRKNCPDRDSRSAELYDLVYDLFPRLYERRKQRSELLSGGEQQMLAVGRALMTDCSFIMLDEPSMGLAPKLMFEMFRALKRLNYTEKMTILVVEQNAKVALEFASRAYVLATGEIIASGTSEEIASNPDVKKAYLGG</sequence>
<evidence type="ECO:0000256" key="2">
    <source>
        <dbReference type="ARBA" id="ARBA00022448"/>
    </source>
</evidence>
<evidence type="ECO:0000256" key="1">
    <source>
        <dbReference type="ARBA" id="ARBA00005417"/>
    </source>
</evidence>
<dbReference type="CDD" id="cd03224">
    <property type="entry name" value="ABC_TM1139_LivF_branched"/>
    <property type="match status" value="1"/>
</dbReference>
<dbReference type="GO" id="GO:0016887">
    <property type="term" value="F:ATP hydrolysis activity"/>
    <property type="evidence" value="ECO:0007669"/>
    <property type="project" value="InterPro"/>
</dbReference>
<dbReference type="RefSeq" id="WP_078931999.1">
    <property type="nucleotide sequence ID" value="NZ_FUWG01000002.1"/>
</dbReference>
<evidence type="ECO:0000313" key="8">
    <source>
        <dbReference type="Proteomes" id="UP000190423"/>
    </source>
</evidence>
<dbReference type="InterPro" id="IPR027417">
    <property type="entry name" value="P-loop_NTPase"/>
</dbReference>
<dbReference type="GeneID" id="78315399"/>
<gene>
    <name evidence="7" type="ORF">SAMN02745149_00076</name>
</gene>
<dbReference type="AlphaFoldDB" id="A0A1T4JHD5"/>
<evidence type="ECO:0000256" key="4">
    <source>
        <dbReference type="ARBA" id="ARBA00022840"/>
    </source>
</evidence>
<keyword evidence="2" id="KW-0813">Transport</keyword>
<dbReference type="Pfam" id="PF00005">
    <property type="entry name" value="ABC_tran"/>
    <property type="match status" value="1"/>
</dbReference>
<dbReference type="PROSITE" id="PS50893">
    <property type="entry name" value="ABC_TRANSPORTER_2"/>
    <property type="match status" value="1"/>
</dbReference>
<dbReference type="Proteomes" id="UP000190423">
    <property type="component" value="Unassembled WGS sequence"/>
</dbReference>
<dbReference type="GO" id="GO:0015807">
    <property type="term" value="P:L-amino acid transport"/>
    <property type="evidence" value="ECO:0007669"/>
    <property type="project" value="TreeGrafter"/>
</dbReference>
<dbReference type="InterPro" id="IPR003439">
    <property type="entry name" value="ABC_transporter-like_ATP-bd"/>
</dbReference>
<dbReference type="InterPro" id="IPR052156">
    <property type="entry name" value="BCAA_Transport_ATP-bd_LivF"/>
</dbReference>
<protein>
    <submittedName>
        <fullName evidence="7">Amino acid/amide ABC transporter ATP-binding protein 2, HAAT family (TC 3.A.1.4.-)</fullName>
    </submittedName>
</protein>
<evidence type="ECO:0000256" key="5">
    <source>
        <dbReference type="ARBA" id="ARBA00022970"/>
    </source>
</evidence>
<keyword evidence="3" id="KW-0547">Nucleotide-binding</keyword>
<dbReference type="PROSITE" id="PS00211">
    <property type="entry name" value="ABC_TRANSPORTER_1"/>
    <property type="match status" value="1"/>
</dbReference>
<organism evidence="7 8">
    <name type="scientific">Treponema porcinum</name>
    <dbReference type="NCBI Taxonomy" id="261392"/>
    <lineage>
        <taxon>Bacteria</taxon>
        <taxon>Pseudomonadati</taxon>
        <taxon>Spirochaetota</taxon>
        <taxon>Spirochaetia</taxon>
        <taxon>Spirochaetales</taxon>
        <taxon>Treponemataceae</taxon>
        <taxon>Treponema</taxon>
    </lineage>
</organism>
<name>A0A1T4JHD5_TREPO</name>
<comment type="similarity">
    <text evidence="1">Belongs to the ABC transporter superfamily.</text>
</comment>
<accession>A0A1T4JHD5</accession>